<dbReference type="NCBIfam" id="NF007113">
    <property type="entry name" value="PRK09562.1"/>
    <property type="match status" value="1"/>
</dbReference>
<dbReference type="NCBIfam" id="TIGR00444">
    <property type="entry name" value="mazG"/>
    <property type="match status" value="1"/>
</dbReference>
<evidence type="ECO:0000259" key="1">
    <source>
        <dbReference type="Pfam" id="PF03819"/>
    </source>
</evidence>
<dbReference type="CDD" id="cd11528">
    <property type="entry name" value="NTP-PPase_MazG_Nterm"/>
    <property type="match status" value="1"/>
</dbReference>
<dbReference type="InterPro" id="IPR011551">
    <property type="entry name" value="NTP_PyrPHydrolase_MazG"/>
</dbReference>
<dbReference type="InterPro" id="IPR004518">
    <property type="entry name" value="MazG-like_dom"/>
</dbReference>
<reference evidence="2" key="1">
    <citation type="journal article" date="2020" name="mSystems">
        <title>Genome- and Community-Level Interaction Insights into Carbon Utilization and Element Cycling Functions of Hydrothermarchaeota in Hydrothermal Sediment.</title>
        <authorList>
            <person name="Zhou Z."/>
            <person name="Liu Y."/>
            <person name="Xu W."/>
            <person name="Pan J."/>
            <person name="Luo Z.H."/>
            <person name="Li M."/>
        </authorList>
    </citation>
    <scope>NUCLEOTIDE SEQUENCE [LARGE SCALE GENOMIC DNA]</scope>
    <source>
        <strain evidence="2">HyVt-456</strain>
    </source>
</reference>
<dbReference type="PANTHER" id="PTHR30522:SF0">
    <property type="entry name" value="NUCLEOSIDE TRIPHOSPHATE PYROPHOSPHOHYDROLASE"/>
    <property type="match status" value="1"/>
</dbReference>
<dbReference type="Gene3D" id="1.10.287.1080">
    <property type="entry name" value="MazG-like"/>
    <property type="match status" value="2"/>
</dbReference>
<dbReference type="GO" id="GO:0046081">
    <property type="term" value="P:dUTP catabolic process"/>
    <property type="evidence" value="ECO:0007669"/>
    <property type="project" value="TreeGrafter"/>
</dbReference>
<keyword evidence="2" id="KW-0378">Hydrolase</keyword>
<dbReference type="EC" id="3.6.1.9" evidence="2"/>
<accession>A0A7V1LPU7</accession>
<feature type="domain" description="NTP pyrophosphohydrolase MazG-like" evidence="1">
    <location>
        <begin position="24"/>
        <end position="97"/>
    </location>
</feature>
<proteinExistence type="predicted"/>
<dbReference type="PANTHER" id="PTHR30522">
    <property type="entry name" value="NUCLEOSIDE TRIPHOSPHATE PYROPHOSPHOHYDROLASE"/>
    <property type="match status" value="1"/>
</dbReference>
<evidence type="ECO:0000313" key="2">
    <source>
        <dbReference type="EMBL" id="HED11946.1"/>
    </source>
</evidence>
<sequence>MDKIDQLLHIMSRLRRECPWDARQTHESLKRYLLEETYEVMEAIDSKSWEALKCELGDILLQVVFHSALAEEENKFSFNDVVEAISRKMIKRHPHVFNKEKGLTAEKVQQNWEKQKHKEESRRSLLQGISPAMPALLRAQRLQEKAAAVGFDWSSAAQVKEKLREEWLEFLEAERQAQTSPEREELGDMLFTLVNYIRKKEWVAEELLQQANNKFITRFNYIEKKLNHDVEKLHEASLEELDRLWDQAKKEIE</sequence>
<dbReference type="GO" id="GO:0006950">
    <property type="term" value="P:response to stress"/>
    <property type="evidence" value="ECO:0007669"/>
    <property type="project" value="UniProtKB-ARBA"/>
</dbReference>
<dbReference type="Proteomes" id="UP000886005">
    <property type="component" value="Unassembled WGS sequence"/>
</dbReference>
<dbReference type="GO" id="GO:0046061">
    <property type="term" value="P:dATP catabolic process"/>
    <property type="evidence" value="ECO:0007669"/>
    <property type="project" value="TreeGrafter"/>
</dbReference>
<comment type="caution">
    <text evidence="2">The sequence shown here is derived from an EMBL/GenBank/DDBJ whole genome shotgun (WGS) entry which is preliminary data.</text>
</comment>
<dbReference type="GO" id="GO:0006203">
    <property type="term" value="P:dGTP catabolic process"/>
    <property type="evidence" value="ECO:0007669"/>
    <property type="project" value="TreeGrafter"/>
</dbReference>
<feature type="domain" description="NTP pyrophosphohydrolase MazG-like" evidence="1">
    <location>
        <begin position="158"/>
        <end position="219"/>
    </location>
</feature>
<dbReference type="GO" id="GO:0046076">
    <property type="term" value="P:dTTP catabolic process"/>
    <property type="evidence" value="ECO:0007669"/>
    <property type="project" value="TreeGrafter"/>
</dbReference>
<dbReference type="InterPro" id="IPR048011">
    <property type="entry name" value="NTP-PPase_MazG-like_C"/>
</dbReference>
<dbReference type="FunFam" id="1.10.287.1080:FF:000001">
    <property type="entry name" value="Nucleoside triphosphate pyrophosphohydrolase"/>
    <property type="match status" value="1"/>
</dbReference>
<organism evidence="2">
    <name type="scientific">Caldithrix abyssi</name>
    <dbReference type="NCBI Taxonomy" id="187145"/>
    <lineage>
        <taxon>Bacteria</taxon>
        <taxon>Pseudomonadati</taxon>
        <taxon>Calditrichota</taxon>
        <taxon>Calditrichia</taxon>
        <taxon>Calditrichales</taxon>
        <taxon>Calditrichaceae</taxon>
        <taxon>Caldithrix</taxon>
    </lineage>
</organism>
<dbReference type="SUPFAM" id="SSF101386">
    <property type="entry name" value="all-alpha NTP pyrophosphatases"/>
    <property type="match status" value="2"/>
</dbReference>
<protein>
    <submittedName>
        <fullName evidence="2">Nucleoside triphosphate pyrophosphohydrolase</fullName>
        <ecNumber evidence="2">3.6.1.9</ecNumber>
    </submittedName>
</protein>
<dbReference type="AlphaFoldDB" id="A0A7V1LPU7"/>
<gene>
    <name evidence="2" type="ORF">ENJ10_14745</name>
</gene>
<dbReference type="GO" id="GO:0047429">
    <property type="term" value="F:nucleoside triphosphate diphosphatase activity"/>
    <property type="evidence" value="ECO:0007669"/>
    <property type="project" value="UniProtKB-EC"/>
</dbReference>
<dbReference type="InterPro" id="IPR048015">
    <property type="entry name" value="NTP-PPase_MazG-like_N"/>
</dbReference>
<dbReference type="CDD" id="cd11529">
    <property type="entry name" value="NTP-PPase_MazG_Cterm"/>
    <property type="match status" value="1"/>
</dbReference>
<dbReference type="EMBL" id="DRLD01000418">
    <property type="protein sequence ID" value="HED11946.1"/>
    <property type="molecule type" value="Genomic_DNA"/>
</dbReference>
<dbReference type="GO" id="GO:0046052">
    <property type="term" value="P:UTP catabolic process"/>
    <property type="evidence" value="ECO:0007669"/>
    <property type="project" value="TreeGrafter"/>
</dbReference>
<name>A0A7V1LPU7_CALAY</name>
<dbReference type="Pfam" id="PF03819">
    <property type="entry name" value="MazG"/>
    <property type="match status" value="2"/>
</dbReference>
<dbReference type="GO" id="GO:0046047">
    <property type="term" value="P:TTP catabolic process"/>
    <property type="evidence" value="ECO:0007669"/>
    <property type="project" value="TreeGrafter"/>
</dbReference>